<dbReference type="RefSeq" id="WP_150574574.1">
    <property type="nucleotide sequence ID" value="NZ_CABPSN010000001.1"/>
</dbReference>
<dbReference type="EMBL" id="CABPSN010000001">
    <property type="protein sequence ID" value="VVD75150.1"/>
    <property type="molecule type" value="Genomic_DNA"/>
</dbReference>
<reference evidence="1 2" key="1">
    <citation type="submission" date="2019-08" db="EMBL/GenBank/DDBJ databases">
        <authorList>
            <person name="Peeters C."/>
        </authorList>
    </citation>
    <scope>NUCLEOTIDE SEQUENCE [LARGE SCALE GENOMIC DNA]</scope>
    <source>
        <strain evidence="1 2">LMG 31011</strain>
    </source>
</reference>
<proteinExistence type="predicted"/>
<gene>
    <name evidence="1" type="ORF">PAQ31011_00828</name>
</gene>
<dbReference type="Proteomes" id="UP000366819">
    <property type="component" value="Unassembled WGS sequence"/>
</dbReference>
<name>A0A5E4SHI5_9BURK</name>
<protein>
    <submittedName>
        <fullName evidence="1">Uncharacterized protein</fullName>
    </submittedName>
</protein>
<accession>A0A5E4SHI5</accession>
<evidence type="ECO:0000313" key="1">
    <source>
        <dbReference type="EMBL" id="VVD75150.1"/>
    </source>
</evidence>
<evidence type="ECO:0000313" key="2">
    <source>
        <dbReference type="Proteomes" id="UP000366819"/>
    </source>
</evidence>
<keyword evidence="2" id="KW-1185">Reference proteome</keyword>
<dbReference type="OrthoDB" id="9153965at2"/>
<dbReference type="AlphaFoldDB" id="A0A5E4SHI5"/>
<organism evidence="1 2">
    <name type="scientific">Pandoraea aquatica</name>
    <dbReference type="NCBI Taxonomy" id="2508290"/>
    <lineage>
        <taxon>Bacteria</taxon>
        <taxon>Pseudomonadati</taxon>
        <taxon>Pseudomonadota</taxon>
        <taxon>Betaproteobacteria</taxon>
        <taxon>Burkholderiales</taxon>
        <taxon>Burkholderiaceae</taxon>
        <taxon>Pandoraea</taxon>
    </lineage>
</organism>
<sequence>MKEAAQKYQAPDVRQIHDSIRECAELISSKALNPENVGTPLFRPAVTYVLILLNDILQAADDAGMRVSFTDDIKPTDAADDVTTLINKCRNAACHIRSKEKSFGPVTFSFCVVVGRYPQAMEVDGVSVGCDYDDDIGVHFGSRRVYIRRHMIRAIKEAAEKFDYQA</sequence>